<evidence type="ECO:0000259" key="8">
    <source>
        <dbReference type="PROSITE" id="PS50011"/>
    </source>
</evidence>
<keyword evidence="5" id="KW-0418">Kinase</keyword>
<gene>
    <name evidence="9" type="primary">PLESTB000232</name>
    <name evidence="9" type="ORF">PLESTB_000187200</name>
</gene>
<dbReference type="PROSITE" id="PS00108">
    <property type="entry name" value="PROTEIN_KINASE_ST"/>
    <property type="match status" value="1"/>
</dbReference>
<dbReference type="PROSITE" id="PS50011">
    <property type="entry name" value="PROTEIN_KINASE_DOM"/>
    <property type="match status" value="1"/>
</dbReference>
<dbReference type="GO" id="GO:0004674">
    <property type="term" value="F:protein serine/threonine kinase activity"/>
    <property type="evidence" value="ECO:0007669"/>
    <property type="project" value="UniProtKB-KW"/>
</dbReference>
<evidence type="ECO:0000256" key="3">
    <source>
        <dbReference type="ARBA" id="ARBA00022679"/>
    </source>
</evidence>
<evidence type="ECO:0000256" key="5">
    <source>
        <dbReference type="ARBA" id="ARBA00022777"/>
    </source>
</evidence>
<feature type="compositionally biased region" description="Low complexity" evidence="7">
    <location>
        <begin position="97"/>
        <end position="121"/>
    </location>
</feature>
<feature type="region of interest" description="Disordered" evidence="7">
    <location>
        <begin position="457"/>
        <end position="501"/>
    </location>
</feature>
<keyword evidence="6" id="KW-0067">ATP-binding</keyword>
<dbReference type="Gene3D" id="3.30.200.20">
    <property type="entry name" value="Phosphorylase Kinase, domain 1"/>
    <property type="match status" value="1"/>
</dbReference>
<feature type="region of interest" description="Disordered" evidence="7">
    <location>
        <begin position="86"/>
        <end position="162"/>
    </location>
</feature>
<reference evidence="9 10" key="1">
    <citation type="journal article" date="2023" name="Commun. Biol.">
        <title>Reorganization of the ancestral sex-determining regions during the evolution of trioecy in Pleodorina starrii.</title>
        <authorList>
            <person name="Takahashi K."/>
            <person name="Suzuki S."/>
            <person name="Kawai-Toyooka H."/>
            <person name="Yamamoto K."/>
            <person name="Hamaji T."/>
            <person name="Ootsuki R."/>
            <person name="Yamaguchi H."/>
            <person name="Kawachi M."/>
            <person name="Higashiyama T."/>
            <person name="Nozaki H."/>
        </authorList>
    </citation>
    <scope>NUCLEOTIDE SEQUENCE [LARGE SCALE GENOMIC DNA]</scope>
    <source>
        <strain evidence="9 10">NIES-4479</strain>
    </source>
</reference>
<dbReference type="Gene3D" id="1.10.510.10">
    <property type="entry name" value="Transferase(Phosphotransferase) domain 1"/>
    <property type="match status" value="1"/>
</dbReference>
<comment type="caution">
    <text evidence="9">The sequence shown here is derived from an EMBL/GenBank/DDBJ whole genome shotgun (WGS) entry which is preliminary data.</text>
</comment>
<feature type="compositionally biased region" description="Gly residues" evidence="7">
    <location>
        <begin position="544"/>
        <end position="560"/>
    </location>
</feature>
<dbReference type="PANTHER" id="PTHR24056">
    <property type="entry name" value="CELL DIVISION PROTEIN KINASE"/>
    <property type="match status" value="1"/>
</dbReference>
<dbReference type="EMBL" id="BRXU01000002">
    <property type="protein sequence ID" value="GLC49145.1"/>
    <property type="molecule type" value="Genomic_DNA"/>
</dbReference>
<dbReference type="GO" id="GO:0005634">
    <property type="term" value="C:nucleus"/>
    <property type="evidence" value="ECO:0007669"/>
    <property type="project" value="TreeGrafter"/>
</dbReference>
<evidence type="ECO:0000313" key="9">
    <source>
        <dbReference type="EMBL" id="GLC49145.1"/>
    </source>
</evidence>
<dbReference type="Proteomes" id="UP001165080">
    <property type="component" value="Unassembled WGS sequence"/>
</dbReference>
<keyword evidence="3" id="KW-0808">Transferase</keyword>
<name>A0A9W6BCC9_9CHLO</name>
<dbReference type="PANTHER" id="PTHR24056:SF107">
    <property type="entry name" value="CYCLIN-DEPENDENT KINASE 11A-RELATED"/>
    <property type="match status" value="1"/>
</dbReference>
<dbReference type="InterPro" id="IPR011009">
    <property type="entry name" value="Kinase-like_dom_sf"/>
</dbReference>
<accession>A0A9W6BCC9</accession>
<evidence type="ECO:0000256" key="6">
    <source>
        <dbReference type="ARBA" id="ARBA00022840"/>
    </source>
</evidence>
<evidence type="ECO:0000256" key="7">
    <source>
        <dbReference type="SAM" id="MobiDB-lite"/>
    </source>
</evidence>
<evidence type="ECO:0000256" key="2">
    <source>
        <dbReference type="ARBA" id="ARBA00022527"/>
    </source>
</evidence>
<organism evidence="9 10">
    <name type="scientific">Pleodorina starrii</name>
    <dbReference type="NCBI Taxonomy" id="330485"/>
    <lineage>
        <taxon>Eukaryota</taxon>
        <taxon>Viridiplantae</taxon>
        <taxon>Chlorophyta</taxon>
        <taxon>core chlorophytes</taxon>
        <taxon>Chlorophyceae</taxon>
        <taxon>CS clade</taxon>
        <taxon>Chlamydomonadales</taxon>
        <taxon>Volvocaceae</taxon>
        <taxon>Pleodorina</taxon>
    </lineage>
</organism>
<feature type="domain" description="Protein kinase" evidence="8">
    <location>
        <begin position="161"/>
        <end position="453"/>
    </location>
</feature>
<dbReference type="SUPFAM" id="SSF56112">
    <property type="entry name" value="Protein kinase-like (PK-like)"/>
    <property type="match status" value="1"/>
</dbReference>
<keyword evidence="2" id="KW-0723">Serine/threonine-protein kinase</keyword>
<evidence type="ECO:0000256" key="4">
    <source>
        <dbReference type="ARBA" id="ARBA00022741"/>
    </source>
</evidence>
<dbReference type="InterPro" id="IPR008271">
    <property type="entry name" value="Ser/Thr_kinase_AS"/>
</dbReference>
<evidence type="ECO:0000313" key="10">
    <source>
        <dbReference type="Proteomes" id="UP001165080"/>
    </source>
</evidence>
<proteinExistence type="inferred from homology"/>
<keyword evidence="10" id="KW-1185">Reference proteome</keyword>
<keyword evidence="4" id="KW-0547">Nucleotide-binding</keyword>
<feature type="compositionally biased region" description="Pro residues" evidence="7">
    <location>
        <begin position="144"/>
        <end position="158"/>
    </location>
</feature>
<dbReference type="SMART" id="SM00220">
    <property type="entry name" value="S_TKc"/>
    <property type="match status" value="1"/>
</dbReference>
<dbReference type="Pfam" id="PF00069">
    <property type="entry name" value="Pkinase"/>
    <property type="match status" value="1"/>
</dbReference>
<feature type="region of interest" description="Disordered" evidence="7">
    <location>
        <begin position="542"/>
        <end position="566"/>
    </location>
</feature>
<dbReference type="GO" id="GO:0005524">
    <property type="term" value="F:ATP binding"/>
    <property type="evidence" value="ECO:0007669"/>
    <property type="project" value="UniProtKB-KW"/>
</dbReference>
<sequence>MSSWTHTPPIGLNLTDTFGHWLAVRCTRRCIIIRPTSRTALLPAVHGAWVLCLRCIGACTSRECSIPPPPWRHPCCDACPGRGDVSRGHSHPPPPSLLSSSSSSSSRSSPPLRRFRPVSSRHIPTLLHHRHAPRLRVAPQHQPSAPPARNPATTPPRGCPRKCTRLAASGRVGSRRGADKARDRSTGEVVALKRVRFDRSREGVPVTSIRELRVLQTCRNPNIVALKKVVTGSQADSVFLVFEYCDHDLGRLLDSMSGGSGRRPFSMSEVKCLMRQLLEAVAFLHDHWVVHRDIKLSNLLYTHTGHLKLCDFGLARYFAPFVTPMTPNVVTLWYRAPEVLLGSEEYDESIDMWSCGAVLAELVCGEPLFPASSEGECLNMMANLLGAPTERIWPGMSSQPNASKFVFPDQPYNFLRRQLPQLSEQGLNLLNGLLTYDPARRMTARQALRHEFFREKPYPKQPADMPTFPSSHDAPRTGAAAHNRHQHQHQHGGGGGSQYGGGGGGLGYGGGAGSKRTWSEAAAGLLDPKRLARGSDLDERFGAAFGGGAGGGSLLDGGGVQLVRQR</sequence>
<evidence type="ECO:0000256" key="1">
    <source>
        <dbReference type="ARBA" id="ARBA00006485"/>
    </source>
</evidence>
<feature type="compositionally biased region" description="Gly residues" evidence="7">
    <location>
        <begin position="491"/>
        <end position="501"/>
    </location>
</feature>
<dbReference type="FunFam" id="1.10.510.10:FF:000533">
    <property type="entry name" value="cyclin-dependent kinase 10"/>
    <property type="match status" value="1"/>
</dbReference>
<dbReference type="AlphaFoldDB" id="A0A9W6BCC9"/>
<dbReference type="InterPro" id="IPR000719">
    <property type="entry name" value="Prot_kinase_dom"/>
</dbReference>
<protein>
    <recommendedName>
        <fullName evidence="8">Protein kinase domain-containing protein</fullName>
    </recommendedName>
</protein>
<dbReference type="GO" id="GO:0007346">
    <property type="term" value="P:regulation of mitotic cell cycle"/>
    <property type="evidence" value="ECO:0007669"/>
    <property type="project" value="TreeGrafter"/>
</dbReference>
<comment type="similarity">
    <text evidence="1">Belongs to the protein kinase superfamily. CMGC Ser/Thr protein kinase family. CDC2/CDKX subfamily.</text>
</comment>
<dbReference type="InterPro" id="IPR050108">
    <property type="entry name" value="CDK"/>
</dbReference>